<protein>
    <submittedName>
        <fullName evidence="3">Acetyltransferase (GNAT) family protein</fullName>
    </submittedName>
</protein>
<dbReference type="GO" id="GO:0008080">
    <property type="term" value="F:N-acetyltransferase activity"/>
    <property type="evidence" value="ECO:0007669"/>
    <property type="project" value="InterPro"/>
</dbReference>
<dbReference type="CDD" id="cd04301">
    <property type="entry name" value="NAT_SF"/>
    <property type="match status" value="1"/>
</dbReference>
<dbReference type="Proteomes" id="UP000247150">
    <property type="component" value="Unassembled WGS sequence"/>
</dbReference>
<gene>
    <name evidence="3" type="ORF">DFO73_106194</name>
</gene>
<dbReference type="Gene3D" id="3.40.630.30">
    <property type="match status" value="1"/>
</dbReference>
<evidence type="ECO:0000313" key="4">
    <source>
        <dbReference type="Proteomes" id="UP000247150"/>
    </source>
</evidence>
<accession>A0A2V2ZVE0</accession>
<dbReference type="InterPro" id="IPR050769">
    <property type="entry name" value="NAT_camello-type"/>
</dbReference>
<dbReference type="RefSeq" id="WP_110065227.1">
    <property type="nucleotide sequence ID" value="NZ_QGTW01000006.1"/>
</dbReference>
<dbReference type="InterPro" id="IPR000182">
    <property type="entry name" value="GNAT_dom"/>
</dbReference>
<evidence type="ECO:0000259" key="2">
    <source>
        <dbReference type="PROSITE" id="PS51186"/>
    </source>
</evidence>
<name>A0A2V2ZVE0_9BACI</name>
<evidence type="ECO:0000256" key="1">
    <source>
        <dbReference type="ARBA" id="ARBA00022679"/>
    </source>
</evidence>
<dbReference type="PANTHER" id="PTHR13947">
    <property type="entry name" value="GNAT FAMILY N-ACETYLTRANSFERASE"/>
    <property type="match status" value="1"/>
</dbReference>
<organism evidence="3 4">
    <name type="scientific">Cytobacillus oceanisediminis</name>
    <dbReference type="NCBI Taxonomy" id="665099"/>
    <lineage>
        <taxon>Bacteria</taxon>
        <taxon>Bacillati</taxon>
        <taxon>Bacillota</taxon>
        <taxon>Bacilli</taxon>
        <taxon>Bacillales</taxon>
        <taxon>Bacillaceae</taxon>
        <taxon>Cytobacillus</taxon>
    </lineage>
</organism>
<feature type="domain" description="N-acetyltransferase" evidence="2">
    <location>
        <begin position="1"/>
        <end position="136"/>
    </location>
</feature>
<comment type="caution">
    <text evidence="3">The sequence shown here is derived from an EMBL/GenBank/DDBJ whole genome shotgun (WGS) entry which is preliminary data.</text>
</comment>
<dbReference type="Pfam" id="PF00583">
    <property type="entry name" value="Acetyltransf_1"/>
    <property type="match status" value="1"/>
</dbReference>
<evidence type="ECO:0000313" key="3">
    <source>
        <dbReference type="EMBL" id="PWW28378.1"/>
    </source>
</evidence>
<proteinExistence type="predicted"/>
<dbReference type="InterPro" id="IPR016181">
    <property type="entry name" value="Acyl_CoA_acyltransferase"/>
</dbReference>
<dbReference type="PROSITE" id="PS51186">
    <property type="entry name" value="GNAT"/>
    <property type="match status" value="1"/>
</dbReference>
<dbReference type="SUPFAM" id="SSF55729">
    <property type="entry name" value="Acyl-CoA N-acyltransferases (Nat)"/>
    <property type="match status" value="1"/>
</dbReference>
<sequence>MKIRKLDKMESPPKELLLLADPSIEMIEDYLNRGETYICEENGQVVAVFVMLATRPGACEIVNIAVRESRQGMGIGRKLIEYSIYTARLKGVKTLEIGTGNSSIGQLALYQKCGFRITGVDRDYFLRHYKEDIFESGIQCKDMIRLSMAL</sequence>
<dbReference type="EMBL" id="QGTW01000006">
    <property type="protein sequence ID" value="PWW28378.1"/>
    <property type="molecule type" value="Genomic_DNA"/>
</dbReference>
<reference evidence="3 4" key="1">
    <citation type="submission" date="2018-05" db="EMBL/GenBank/DDBJ databases">
        <title>Freshwater and sediment microbial communities from various areas in North America, analyzing microbe dynamics in response to fracking.</title>
        <authorList>
            <person name="Lamendella R."/>
        </authorList>
    </citation>
    <scope>NUCLEOTIDE SEQUENCE [LARGE SCALE GENOMIC DNA]</scope>
    <source>
        <strain evidence="3 4">15_TX</strain>
    </source>
</reference>
<dbReference type="OrthoDB" id="162775at2"/>
<dbReference type="PANTHER" id="PTHR13947:SF37">
    <property type="entry name" value="LD18367P"/>
    <property type="match status" value="1"/>
</dbReference>
<keyword evidence="1 3" id="KW-0808">Transferase</keyword>
<dbReference type="AlphaFoldDB" id="A0A2V2ZVE0"/>